<keyword evidence="3" id="KW-0645">Protease</keyword>
<dbReference type="Pfam" id="PF00089">
    <property type="entry name" value="Trypsin"/>
    <property type="match status" value="1"/>
</dbReference>
<organism evidence="6 7">
    <name type="scientific">Amphibalanus amphitrite</name>
    <name type="common">Striped barnacle</name>
    <name type="synonym">Balanus amphitrite</name>
    <dbReference type="NCBI Taxonomy" id="1232801"/>
    <lineage>
        <taxon>Eukaryota</taxon>
        <taxon>Metazoa</taxon>
        <taxon>Ecdysozoa</taxon>
        <taxon>Arthropoda</taxon>
        <taxon>Crustacea</taxon>
        <taxon>Multicrustacea</taxon>
        <taxon>Cirripedia</taxon>
        <taxon>Thoracica</taxon>
        <taxon>Thoracicalcarea</taxon>
        <taxon>Balanomorpha</taxon>
        <taxon>Balanoidea</taxon>
        <taxon>Balanidae</taxon>
        <taxon>Amphibalaninae</taxon>
        <taxon>Amphibalanus</taxon>
    </lineage>
</organism>
<dbReference type="InterPro" id="IPR001314">
    <property type="entry name" value="Peptidase_S1A"/>
</dbReference>
<dbReference type="CDD" id="cd00190">
    <property type="entry name" value="Tryp_SPc"/>
    <property type="match status" value="1"/>
</dbReference>
<comment type="similarity">
    <text evidence="2">Belongs to the peptidase S1 family. CLIP subfamily.</text>
</comment>
<evidence type="ECO:0000313" key="7">
    <source>
        <dbReference type="Proteomes" id="UP000440578"/>
    </source>
</evidence>
<dbReference type="InterPro" id="IPR009003">
    <property type="entry name" value="Peptidase_S1_PA"/>
</dbReference>
<dbReference type="EMBL" id="VIIS01000858">
    <property type="protein sequence ID" value="KAF0304308.1"/>
    <property type="molecule type" value="Genomic_DNA"/>
</dbReference>
<dbReference type="PANTHER" id="PTHR24253">
    <property type="entry name" value="TRANSMEMBRANE PROTEASE SERINE"/>
    <property type="match status" value="1"/>
</dbReference>
<feature type="domain" description="Peptidase S1" evidence="5">
    <location>
        <begin position="95"/>
        <end position="344"/>
    </location>
</feature>
<evidence type="ECO:0000313" key="6">
    <source>
        <dbReference type="EMBL" id="KAF0304308.1"/>
    </source>
</evidence>
<proteinExistence type="inferred from homology"/>
<evidence type="ECO:0000259" key="5">
    <source>
        <dbReference type="PROSITE" id="PS50240"/>
    </source>
</evidence>
<dbReference type="PROSITE" id="PS00135">
    <property type="entry name" value="TRYPSIN_SER"/>
    <property type="match status" value="1"/>
</dbReference>
<dbReference type="InterPro" id="IPR018114">
    <property type="entry name" value="TRYPSIN_HIS"/>
</dbReference>
<keyword evidence="3" id="KW-0720">Serine protease</keyword>
<dbReference type="GO" id="GO:0006508">
    <property type="term" value="P:proteolysis"/>
    <property type="evidence" value="ECO:0007669"/>
    <property type="project" value="UniProtKB-KW"/>
</dbReference>
<dbReference type="PROSITE" id="PS00134">
    <property type="entry name" value="TRYPSIN_HIS"/>
    <property type="match status" value="1"/>
</dbReference>
<evidence type="ECO:0000256" key="2">
    <source>
        <dbReference type="ARBA" id="ARBA00024195"/>
    </source>
</evidence>
<dbReference type="InterPro" id="IPR043504">
    <property type="entry name" value="Peptidase_S1_PA_chymotrypsin"/>
</dbReference>
<feature type="compositionally biased region" description="Acidic residues" evidence="4">
    <location>
        <begin position="41"/>
        <end position="52"/>
    </location>
</feature>
<dbReference type="SMART" id="SM00020">
    <property type="entry name" value="Tryp_SPc"/>
    <property type="match status" value="1"/>
</dbReference>
<dbReference type="InterPro" id="IPR033116">
    <property type="entry name" value="TRYPSIN_SER"/>
</dbReference>
<comment type="caution">
    <text evidence="6">The sequence shown here is derived from an EMBL/GenBank/DDBJ whole genome shotgun (WGS) entry which is preliminary data.</text>
</comment>
<evidence type="ECO:0000256" key="1">
    <source>
        <dbReference type="ARBA" id="ARBA00023157"/>
    </source>
</evidence>
<feature type="compositionally biased region" description="Polar residues" evidence="4">
    <location>
        <begin position="15"/>
        <end position="26"/>
    </location>
</feature>
<dbReference type="GO" id="GO:0004252">
    <property type="term" value="F:serine-type endopeptidase activity"/>
    <property type="evidence" value="ECO:0007669"/>
    <property type="project" value="InterPro"/>
</dbReference>
<dbReference type="AlphaFoldDB" id="A0A6A4WQF4"/>
<dbReference type="FunFam" id="2.40.10.10:FF:000068">
    <property type="entry name" value="transmembrane protease serine 2"/>
    <property type="match status" value="1"/>
</dbReference>
<dbReference type="PANTHER" id="PTHR24253:SF103">
    <property type="entry name" value="TRANSMEMBRANE PROTEASE SERINE 7"/>
    <property type="match status" value="1"/>
</dbReference>
<dbReference type="PRINTS" id="PR00722">
    <property type="entry name" value="CHYMOTRYPSIN"/>
</dbReference>
<accession>A0A6A4WQF4</accession>
<sequence length="351" mass="37283">MQEKSAPQDPPEGFNSVQTIGPQQDQEPPLGPFAEKNASTEPEDEEDAEWDEGSCGLVCTASPLQRQRREISTAPLQPVKEVIPPPETDRFRTEVVQGRDVDQPGRWPWMAAVGRQRPGDPTPTWLCGGALLSARWVITAAHCVPTDEVASLRVRVGELRLSAPAAVERGVTRVLRHPDQTAALHDLALLRLDRPVRHSDTVLAVCLPSPGADFSGLPVTLTGWGRLSFGGATADVLQEAQLRVTDTTQCEAAYSRLAGFSYSFPGGFSGSVLCAGDGPTGGEDACQGDSGGPLVYRAAAATGGEARFMLVGVVSTGIGCGNPHFPGLYTSVASYVPWIRAIVFGEEAVEK</sequence>
<name>A0A6A4WQF4_AMPAM</name>
<gene>
    <name evidence="6" type="primary">Sb_14</name>
    <name evidence="6" type="ORF">FJT64_002791</name>
</gene>
<reference evidence="6 7" key="1">
    <citation type="submission" date="2019-07" db="EMBL/GenBank/DDBJ databases">
        <title>Draft genome assembly of a fouling barnacle, Amphibalanus amphitrite (Darwin, 1854): The first reference genome for Thecostraca.</title>
        <authorList>
            <person name="Kim W."/>
        </authorList>
    </citation>
    <scope>NUCLEOTIDE SEQUENCE [LARGE SCALE GENOMIC DNA]</scope>
    <source>
        <strain evidence="6">SNU_AA5</strain>
        <tissue evidence="6">Soma without cirri and trophi</tissue>
    </source>
</reference>
<dbReference type="OrthoDB" id="6339870at2759"/>
<protein>
    <submittedName>
        <fullName evidence="6">Serine proteinase stubble</fullName>
    </submittedName>
</protein>
<dbReference type="Gene3D" id="2.40.10.10">
    <property type="entry name" value="Trypsin-like serine proteases"/>
    <property type="match status" value="1"/>
</dbReference>
<dbReference type="SUPFAM" id="SSF50494">
    <property type="entry name" value="Trypsin-like serine proteases"/>
    <property type="match status" value="1"/>
</dbReference>
<dbReference type="FunFam" id="2.40.10.10:FF:000002">
    <property type="entry name" value="Transmembrane protease serine"/>
    <property type="match status" value="1"/>
</dbReference>
<dbReference type="Proteomes" id="UP000440578">
    <property type="component" value="Unassembled WGS sequence"/>
</dbReference>
<evidence type="ECO:0000256" key="3">
    <source>
        <dbReference type="RuleBase" id="RU363034"/>
    </source>
</evidence>
<dbReference type="InterPro" id="IPR001254">
    <property type="entry name" value="Trypsin_dom"/>
</dbReference>
<feature type="region of interest" description="Disordered" evidence="4">
    <location>
        <begin position="1"/>
        <end position="54"/>
    </location>
</feature>
<keyword evidence="1" id="KW-1015">Disulfide bond</keyword>
<keyword evidence="7" id="KW-1185">Reference proteome</keyword>
<evidence type="ECO:0000256" key="4">
    <source>
        <dbReference type="SAM" id="MobiDB-lite"/>
    </source>
</evidence>
<dbReference type="PROSITE" id="PS50240">
    <property type="entry name" value="TRYPSIN_DOM"/>
    <property type="match status" value="1"/>
</dbReference>
<keyword evidence="3" id="KW-0378">Hydrolase</keyword>